<organism evidence="12 13">
    <name type="scientific">Sphingobium tyrosinilyticum</name>
    <dbReference type="NCBI Taxonomy" id="2715436"/>
    <lineage>
        <taxon>Bacteria</taxon>
        <taxon>Pseudomonadati</taxon>
        <taxon>Pseudomonadota</taxon>
        <taxon>Alphaproteobacteria</taxon>
        <taxon>Sphingomonadales</taxon>
        <taxon>Sphingomonadaceae</taxon>
        <taxon>Sphingobium</taxon>
    </lineage>
</organism>
<evidence type="ECO:0000256" key="5">
    <source>
        <dbReference type="ARBA" id="ARBA00022692"/>
    </source>
</evidence>
<keyword evidence="5 10" id="KW-0812">Transmembrane</keyword>
<dbReference type="PANTHER" id="PTHR30625:SF3">
    <property type="entry name" value="TOL-PAL SYSTEM PROTEIN TOLQ"/>
    <property type="match status" value="1"/>
</dbReference>
<feature type="domain" description="MotA/TolQ/ExbB proton channel" evidence="11">
    <location>
        <begin position="93"/>
        <end position="221"/>
    </location>
</feature>
<dbReference type="Pfam" id="PF01618">
    <property type="entry name" value="MotA_ExbB"/>
    <property type="match status" value="1"/>
</dbReference>
<dbReference type="PANTHER" id="PTHR30625">
    <property type="entry name" value="PROTEIN TOLQ"/>
    <property type="match status" value="1"/>
</dbReference>
<dbReference type="NCBIfam" id="TIGR02796">
    <property type="entry name" value="tolQ"/>
    <property type="match status" value="1"/>
</dbReference>
<evidence type="ECO:0000256" key="9">
    <source>
        <dbReference type="RuleBase" id="RU004057"/>
    </source>
</evidence>
<dbReference type="Proteomes" id="UP001595957">
    <property type="component" value="Unassembled WGS sequence"/>
</dbReference>
<name>A0ABV9F0X4_9SPHN</name>
<evidence type="ECO:0000259" key="11">
    <source>
        <dbReference type="Pfam" id="PF01618"/>
    </source>
</evidence>
<keyword evidence="3" id="KW-0997">Cell inner membrane</keyword>
<keyword evidence="9" id="KW-0813">Transport</keyword>
<proteinExistence type="inferred from homology"/>
<feature type="transmembrane region" description="Helical" evidence="10">
    <location>
        <begin position="144"/>
        <end position="165"/>
    </location>
</feature>
<gene>
    <name evidence="12" type="primary">tolQ</name>
    <name evidence="12" type="ORF">ACFO3E_13715</name>
</gene>
<dbReference type="InterPro" id="IPR014163">
    <property type="entry name" value="Tol-Pal_TolQ"/>
</dbReference>
<sequence length="240" mass="25969">MSLSMPDVGAAVGAATEAATISPLALFLQADIVVKVVMLGLVLASIWTWAMIIGFSVTLRRASRQSSTFEDDFWKAEDIDRFYEARGKSADFPAAKVMAAGVTEWRRSTAQKVIDRDGTRDRLSTSMSSMIAAEVDRLSDRLNILATIGSVAPFVGLFGTVWGIMRAFTAIAKEQNSSLAVVAPGIAEALFATAIGLFAAIPAVIAYNRFSHGINRMESKLTRFADGFYSTLSRELEAQR</sequence>
<evidence type="ECO:0000256" key="4">
    <source>
        <dbReference type="ARBA" id="ARBA00022618"/>
    </source>
</evidence>
<comment type="subcellular location">
    <subcellularLocation>
        <location evidence="1">Cell membrane</location>
        <topology evidence="1">Multi-pass membrane protein</topology>
    </subcellularLocation>
    <subcellularLocation>
        <location evidence="9">Membrane</location>
        <topology evidence="9">Multi-pass membrane protein</topology>
    </subcellularLocation>
</comment>
<keyword evidence="8" id="KW-0131">Cell cycle</keyword>
<evidence type="ECO:0000313" key="13">
    <source>
        <dbReference type="Proteomes" id="UP001595957"/>
    </source>
</evidence>
<evidence type="ECO:0000256" key="6">
    <source>
        <dbReference type="ARBA" id="ARBA00022989"/>
    </source>
</evidence>
<evidence type="ECO:0000256" key="1">
    <source>
        <dbReference type="ARBA" id="ARBA00004651"/>
    </source>
</evidence>
<evidence type="ECO:0000256" key="7">
    <source>
        <dbReference type="ARBA" id="ARBA00023136"/>
    </source>
</evidence>
<keyword evidence="13" id="KW-1185">Reference proteome</keyword>
<keyword evidence="4" id="KW-0132">Cell division</keyword>
<dbReference type="RefSeq" id="WP_066526108.1">
    <property type="nucleotide sequence ID" value="NZ_JBHSFZ010000030.1"/>
</dbReference>
<keyword evidence="9" id="KW-0653">Protein transport</keyword>
<feature type="transmembrane region" description="Helical" evidence="10">
    <location>
        <begin position="185"/>
        <end position="207"/>
    </location>
</feature>
<evidence type="ECO:0000313" key="12">
    <source>
        <dbReference type="EMBL" id="MFC4595242.1"/>
    </source>
</evidence>
<feature type="transmembrane region" description="Helical" evidence="10">
    <location>
        <begin position="32"/>
        <end position="57"/>
    </location>
</feature>
<evidence type="ECO:0000256" key="8">
    <source>
        <dbReference type="ARBA" id="ARBA00023306"/>
    </source>
</evidence>
<comment type="similarity">
    <text evidence="9">Belongs to the exbB/tolQ family.</text>
</comment>
<protein>
    <submittedName>
        <fullName evidence="12">Protein TolQ</fullName>
    </submittedName>
</protein>
<dbReference type="InterPro" id="IPR050790">
    <property type="entry name" value="ExbB/TolQ_transport"/>
</dbReference>
<reference evidence="13" key="1">
    <citation type="journal article" date="2019" name="Int. J. Syst. Evol. Microbiol.">
        <title>The Global Catalogue of Microorganisms (GCM) 10K type strain sequencing project: providing services to taxonomists for standard genome sequencing and annotation.</title>
        <authorList>
            <consortium name="The Broad Institute Genomics Platform"/>
            <consortium name="The Broad Institute Genome Sequencing Center for Infectious Disease"/>
            <person name="Wu L."/>
            <person name="Ma J."/>
        </authorList>
    </citation>
    <scope>NUCLEOTIDE SEQUENCE [LARGE SCALE GENOMIC DNA]</scope>
    <source>
        <strain evidence="13">NBRC 103632</strain>
    </source>
</reference>
<keyword evidence="7 10" id="KW-0472">Membrane</keyword>
<dbReference type="EMBL" id="JBHSFZ010000030">
    <property type="protein sequence ID" value="MFC4595242.1"/>
    <property type="molecule type" value="Genomic_DNA"/>
</dbReference>
<evidence type="ECO:0000256" key="3">
    <source>
        <dbReference type="ARBA" id="ARBA00022519"/>
    </source>
</evidence>
<keyword evidence="6 10" id="KW-1133">Transmembrane helix</keyword>
<evidence type="ECO:0000256" key="10">
    <source>
        <dbReference type="SAM" id="Phobius"/>
    </source>
</evidence>
<keyword evidence="2" id="KW-1003">Cell membrane</keyword>
<dbReference type="InterPro" id="IPR002898">
    <property type="entry name" value="MotA_ExbB_proton_chnl"/>
</dbReference>
<evidence type="ECO:0000256" key="2">
    <source>
        <dbReference type="ARBA" id="ARBA00022475"/>
    </source>
</evidence>
<accession>A0ABV9F0X4</accession>
<comment type="caution">
    <text evidence="12">The sequence shown here is derived from an EMBL/GenBank/DDBJ whole genome shotgun (WGS) entry which is preliminary data.</text>
</comment>